<sequence length="60" mass="6492">MAWLHIRAPRGATPTATSKCLCGRDVSAIGQRNVLALIADHEAHRDLCPLRTTQEGRNAA</sequence>
<evidence type="ECO:0000313" key="2">
    <source>
        <dbReference type="Proteomes" id="UP000556084"/>
    </source>
</evidence>
<dbReference type="EMBL" id="JACHJH010000002">
    <property type="protein sequence ID" value="MBB4892390.1"/>
    <property type="molecule type" value="Genomic_DNA"/>
</dbReference>
<dbReference type="AlphaFoldDB" id="A0A7W7LLE3"/>
<comment type="caution">
    <text evidence="1">The sequence shown here is derived from an EMBL/GenBank/DDBJ whole genome shotgun (WGS) entry which is preliminary data.</text>
</comment>
<proteinExistence type="predicted"/>
<reference evidence="1 2" key="1">
    <citation type="submission" date="2020-08" db="EMBL/GenBank/DDBJ databases">
        <title>Genomic Encyclopedia of Type Strains, Phase III (KMG-III): the genomes of soil and plant-associated and newly described type strains.</title>
        <authorList>
            <person name="Whitman W."/>
        </authorList>
    </citation>
    <scope>NUCLEOTIDE SEQUENCE [LARGE SCALE GENOMIC DNA]</scope>
    <source>
        <strain evidence="1 2">CECT 3266</strain>
    </source>
</reference>
<organism evidence="1 2">
    <name type="scientific">Streptomyces olivoverticillatus</name>
    <dbReference type="NCBI Taxonomy" id="66427"/>
    <lineage>
        <taxon>Bacteria</taxon>
        <taxon>Bacillati</taxon>
        <taxon>Actinomycetota</taxon>
        <taxon>Actinomycetes</taxon>
        <taxon>Kitasatosporales</taxon>
        <taxon>Streptomycetaceae</taxon>
        <taxon>Streptomyces</taxon>
    </lineage>
</organism>
<dbReference type="Proteomes" id="UP000556084">
    <property type="component" value="Unassembled WGS sequence"/>
</dbReference>
<protein>
    <submittedName>
        <fullName evidence="1">Uncharacterized protein</fullName>
    </submittedName>
</protein>
<accession>A0A7W7LLE3</accession>
<name>A0A7W7LLE3_9ACTN</name>
<evidence type="ECO:0000313" key="1">
    <source>
        <dbReference type="EMBL" id="MBB4892390.1"/>
    </source>
</evidence>
<gene>
    <name evidence="1" type="ORF">FHS39_001401</name>
</gene>
<dbReference type="RefSeq" id="WP_184347358.1">
    <property type="nucleotide sequence ID" value="NZ_JACHJH010000002.1"/>
</dbReference>
<keyword evidence="2" id="KW-1185">Reference proteome</keyword>